<feature type="domain" description="Protein FecR C-terminal" evidence="4">
    <location>
        <begin position="299"/>
        <end position="366"/>
    </location>
</feature>
<dbReference type="InterPro" id="IPR012373">
    <property type="entry name" value="Ferrdict_sens_TM"/>
</dbReference>
<dbReference type="Pfam" id="PF04773">
    <property type="entry name" value="FecR"/>
    <property type="match status" value="1"/>
</dbReference>
<proteinExistence type="predicted"/>
<keyword evidence="6" id="KW-1185">Reference proteome</keyword>
<dbReference type="GO" id="GO:0016989">
    <property type="term" value="F:sigma factor antagonist activity"/>
    <property type="evidence" value="ECO:0007669"/>
    <property type="project" value="TreeGrafter"/>
</dbReference>
<dbReference type="PANTHER" id="PTHR30273">
    <property type="entry name" value="PERIPLASMIC SIGNAL SENSOR AND SIGMA FACTOR ACTIVATOR FECR-RELATED"/>
    <property type="match status" value="1"/>
</dbReference>
<dbReference type="Proteomes" id="UP000477680">
    <property type="component" value="Chromosome"/>
</dbReference>
<accession>A0A6C0U4S0</accession>
<dbReference type="KEGG" id="kim:G3T16_17965"/>
<evidence type="ECO:0000313" key="5">
    <source>
        <dbReference type="EMBL" id="QIB66996.1"/>
    </source>
</evidence>
<evidence type="ECO:0000259" key="2">
    <source>
        <dbReference type="Pfam" id="PF04773"/>
    </source>
</evidence>
<dbReference type="Pfam" id="PF16344">
    <property type="entry name" value="FecR_C"/>
    <property type="match status" value="1"/>
</dbReference>
<organism evidence="5 6">
    <name type="scientific">Kineobactrum salinum</name>
    <dbReference type="NCBI Taxonomy" id="2708301"/>
    <lineage>
        <taxon>Bacteria</taxon>
        <taxon>Pseudomonadati</taxon>
        <taxon>Pseudomonadota</taxon>
        <taxon>Gammaproteobacteria</taxon>
        <taxon>Cellvibrionales</taxon>
        <taxon>Halieaceae</taxon>
        <taxon>Kineobactrum</taxon>
    </lineage>
</organism>
<dbReference type="Pfam" id="PF16220">
    <property type="entry name" value="DUF4880"/>
    <property type="match status" value="1"/>
</dbReference>
<feature type="region of interest" description="Disordered" evidence="1">
    <location>
        <begin position="230"/>
        <end position="264"/>
    </location>
</feature>
<name>A0A6C0U4S0_9GAMM</name>
<dbReference type="EMBL" id="CP048711">
    <property type="protein sequence ID" value="QIB66996.1"/>
    <property type="molecule type" value="Genomic_DNA"/>
</dbReference>
<feature type="domain" description="FecR protein" evidence="2">
    <location>
        <begin position="132"/>
        <end position="223"/>
    </location>
</feature>
<sequence>MVSKVVPFEKPLSVQDRAAQWLVELDYRDPSQVDTAELEVWLAESAEHRRVFRETALVYGQADVLQVLADLLPLELEPAALSDAKSRPAFSPSSWPRRGGSIAAAVVLSCALGFGLVKNDGWFDRQGQPRSYATEVGGRKLVELDDGSTLTLNTDTALQIELTDTLRKVVLERGEAFFSVASDPERPFVVVTGEGLVTAVGTAFSVYKRELGVEVTVTEGRVRVQAVQKLPPKQSGPGKPHSISGMATGTLDQRDQDKGPTETVLDSGQVATFSKTIEHVETVAREKLSRKLIWQQGMLAFEGESLEEVIDQFSRYTTLKISIEGSELRSIAVDGYFKSDDLASMLNSLRLNFGIEVVREDDDRIVLKRS</sequence>
<dbReference type="Gene3D" id="3.55.50.30">
    <property type="match status" value="1"/>
</dbReference>
<feature type="domain" description="FecR N-terminal" evidence="3">
    <location>
        <begin position="16"/>
        <end position="55"/>
    </location>
</feature>
<reference evidence="5 6" key="1">
    <citation type="submission" date="2020-02" db="EMBL/GenBank/DDBJ databases">
        <title>Genome sequencing for Kineobactrum sp. M2.</title>
        <authorList>
            <person name="Park S.-J."/>
        </authorList>
    </citation>
    <scope>NUCLEOTIDE SEQUENCE [LARGE SCALE GENOMIC DNA]</scope>
    <source>
        <strain evidence="5 6">M2</strain>
    </source>
</reference>
<dbReference type="InterPro" id="IPR032623">
    <property type="entry name" value="FecR_N"/>
</dbReference>
<evidence type="ECO:0000259" key="4">
    <source>
        <dbReference type="Pfam" id="PF16344"/>
    </source>
</evidence>
<dbReference type="InterPro" id="IPR006860">
    <property type="entry name" value="FecR"/>
</dbReference>
<gene>
    <name evidence="5" type="ORF">G3T16_17965</name>
</gene>
<dbReference type="PANTHER" id="PTHR30273:SF2">
    <property type="entry name" value="PROTEIN FECR"/>
    <property type="match status" value="1"/>
</dbReference>
<dbReference type="RefSeq" id="WP_163496424.1">
    <property type="nucleotide sequence ID" value="NZ_CP048711.1"/>
</dbReference>
<evidence type="ECO:0000313" key="6">
    <source>
        <dbReference type="Proteomes" id="UP000477680"/>
    </source>
</evidence>
<dbReference type="Gene3D" id="2.60.120.1440">
    <property type="match status" value="1"/>
</dbReference>
<evidence type="ECO:0000259" key="3">
    <source>
        <dbReference type="Pfam" id="PF16220"/>
    </source>
</evidence>
<dbReference type="AlphaFoldDB" id="A0A6C0U4S0"/>
<evidence type="ECO:0000256" key="1">
    <source>
        <dbReference type="SAM" id="MobiDB-lite"/>
    </source>
</evidence>
<dbReference type="InterPro" id="IPR032508">
    <property type="entry name" value="FecR_C"/>
</dbReference>
<protein>
    <submittedName>
        <fullName evidence="5">DUF4880 domain-containing protein</fullName>
    </submittedName>
</protein>
<dbReference type="PIRSF" id="PIRSF018266">
    <property type="entry name" value="FecR"/>
    <property type="match status" value="1"/>
</dbReference>